<keyword evidence="5 8" id="KW-0378">Hydrolase</keyword>
<dbReference type="GeneID" id="90589583"/>
<dbReference type="Pfam" id="PF00316">
    <property type="entry name" value="FBPase"/>
    <property type="match status" value="1"/>
</dbReference>
<dbReference type="EMBL" id="CP104395">
    <property type="protein sequence ID" value="WEL19180.1"/>
    <property type="molecule type" value="Genomic_DNA"/>
</dbReference>
<evidence type="ECO:0000256" key="5">
    <source>
        <dbReference type="ARBA" id="ARBA00022801"/>
    </source>
</evidence>
<dbReference type="PRINTS" id="PR00115">
    <property type="entry name" value="F16BPHPHTASE"/>
</dbReference>
<sequence>MSHETAGKIFQAVVETAPHISSGMLHRREYVGEENPSDEKQFEADIWANEMIKEKITEIEEVGEFASEEEKHITDCGEGVSVAVDPLDGSSNIPTNNIVGTIVGVYDSKLPASGKNLIEAFYVVYGPITSIIRSDGKRVDEYVIETDKDDAEAVLVAEGLSMPEPTVYGFGGNKGWKDPFDSLEDSLNDDLKLRYGGALVGDVNQVLHHGGVFGYPAKESAPDGKLRLQFEAIPIGFIFETMSSGASTDGEKSLTSIEPVEIHQRTPVFIGNAGMLDRIEEQL</sequence>
<dbReference type="RefSeq" id="WP_347722052.1">
    <property type="nucleotide sequence ID" value="NZ_CP104395.1"/>
</dbReference>
<dbReference type="SUPFAM" id="SSF56655">
    <property type="entry name" value="Carbohydrate phosphatase"/>
    <property type="match status" value="1"/>
</dbReference>
<dbReference type="InterPro" id="IPR000146">
    <property type="entry name" value="FBPase_class-1"/>
</dbReference>
<evidence type="ECO:0000256" key="1">
    <source>
        <dbReference type="ARBA" id="ARBA00001273"/>
    </source>
</evidence>
<keyword evidence="12" id="KW-1185">Reference proteome</keyword>
<evidence type="ECO:0000256" key="8">
    <source>
        <dbReference type="RuleBase" id="RU000508"/>
    </source>
</evidence>
<evidence type="ECO:0000259" key="9">
    <source>
        <dbReference type="Pfam" id="PF00316"/>
    </source>
</evidence>
<dbReference type="Proteomes" id="UP001218034">
    <property type="component" value="Chromosome"/>
</dbReference>
<proteinExistence type="inferred from homology"/>
<evidence type="ECO:0000259" key="10">
    <source>
        <dbReference type="Pfam" id="PF18913"/>
    </source>
</evidence>
<evidence type="ECO:0000256" key="4">
    <source>
        <dbReference type="ARBA" id="ARBA00022490"/>
    </source>
</evidence>
<evidence type="ECO:0000256" key="3">
    <source>
        <dbReference type="ARBA" id="ARBA00013093"/>
    </source>
</evidence>
<protein>
    <recommendedName>
        <fullName evidence="3">fructose-bisphosphatase</fullName>
        <ecNumber evidence="3">3.1.3.11</ecNumber>
    </recommendedName>
</protein>
<evidence type="ECO:0000313" key="12">
    <source>
        <dbReference type="Proteomes" id="UP001218034"/>
    </source>
</evidence>
<keyword evidence="6 8" id="KW-0119">Carbohydrate metabolism</keyword>
<gene>
    <name evidence="11" type="primary">fbp</name>
    <name evidence="11" type="ORF">SVXNc_0148</name>
</gene>
<dbReference type="Gene3D" id="3.30.540.10">
    <property type="entry name" value="Fructose-1,6-Bisphosphatase, subunit A, domain 1"/>
    <property type="match status" value="1"/>
</dbReference>
<keyword evidence="4" id="KW-0963">Cytoplasm</keyword>
<dbReference type="Gene3D" id="3.40.190.80">
    <property type="match status" value="1"/>
</dbReference>
<dbReference type="PANTHER" id="PTHR11556:SF35">
    <property type="entry name" value="SEDOHEPTULOSE-1,7-BISPHOSPHATASE, CHLOROPLASTIC"/>
    <property type="match status" value="1"/>
</dbReference>
<evidence type="ECO:0000256" key="2">
    <source>
        <dbReference type="ARBA" id="ARBA00010941"/>
    </source>
</evidence>
<feature type="domain" description="Fructose-1-6-bisphosphatase class I N-terminal" evidence="9">
    <location>
        <begin position="31"/>
        <end position="147"/>
    </location>
</feature>
<reference evidence="11 12" key="1">
    <citation type="submission" date="2022-09" db="EMBL/GenBank/DDBJ databases">
        <title>Xylan utilization by haloarchaea-nanohaloarchaea associations.</title>
        <authorList>
            <person name="Yakimov M."/>
        </authorList>
    </citation>
    <scope>NUCLEOTIDE SEQUENCE [LARGE SCALE GENOMIC DNA]</scope>
    <source>
        <strain evidence="11 12">SVXNc</strain>
    </source>
</reference>
<comment type="similarity">
    <text evidence="2 8">Belongs to the FBPase class 1 family.</text>
</comment>
<evidence type="ECO:0000313" key="11">
    <source>
        <dbReference type="EMBL" id="WEL19180.1"/>
    </source>
</evidence>
<dbReference type="EC" id="3.1.3.11" evidence="3"/>
<accession>A0ABY8CFC1</accession>
<comment type="catalytic activity">
    <reaction evidence="1">
        <text>beta-D-fructose 1,6-bisphosphate + H2O = beta-D-fructose 6-phosphate + phosphate</text>
        <dbReference type="Rhea" id="RHEA:11064"/>
        <dbReference type="ChEBI" id="CHEBI:15377"/>
        <dbReference type="ChEBI" id="CHEBI:32966"/>
        <dbReference type="ChEBI" id="CHEBI:43474"/>
        <dbReference type="ChEBI" id="CHEBI:57634"/>
        <dbReference type="EC" id="3.1.3.11"/>
    </reaction>
</comment>
<dbReference type="Pfam" id="PF18913">
    <property type="entry name" value="FBPase_C"/>
    <property type="match status" value="1"/>
</dbReference>
<comment type="pathway">
    <text evidence="7">Carbohydrate biosynthesis.</text>
</comment>
<dbReference type="InterPro" id="IPR044015">
    <property type="entry name" value="FBPase_C_dom"/>
</dbReference>
<name>A0ABY8CFC1_9ARCH</name>
<feature type="domain" description="Fructose-1-6-bisphosphatase class 1 C-terminal" evidence="10">
    <location>
        <begin position="167"/>
        <end position="281"/>
    </location>
</feature>
<dbReference type="InterPro" id="IPR028343">
    <property type="entry name" value="FBPtase"/>
</dbReference>
<organism evidence="11 12">
    <name type="scientific">Candidatus Nanohalococcus occultus</name>
    <dbReference type="NCBI Taxonomy" id="2978047"/>
    <lineage>
        <taxon>Archaea</taxon>
        <taxon>Candidatus Nanohalarchaeota</taxon>
        <taxon>Candidatus Nanohalarchaeota incertae sedis</taxon>
        <taxon>Candidatus Nanohalococcus</taxon>
    </lineage>
</organism>
<dbReference type="InterPro" id="IPR033391">
    <property type="entry name" value="FBPase_N"/>
</dbReference>
<evidence type="ECO:0000256" key="7">
    <source>
        <dbReference type="ARBA" id="ARBA00024331"/>
    </source>
</evidence>
<dbReference type="PIRSF" id="PIRSF000904">
    <property type="entry name" value="FBPtase_SBPase"/>
    <property type="match status" value="1"/>
</dbReference>
<dbReference type="PANTHER" id="PTHR11556">
    <property type="entry name" value="FRUCTOSE-1,6-BISPHOSPHATASE-RELATED"/>
    <property type="match status" value="1"/>
</dbReference>
<evidence type="ECO:0000256" key="6">
    <source>
        <dbReference type="ARBA" id="ARBA00023277"/>
    </source>
</evidence>
<dbReference type="GO" id="GO:0042132">
    <property type="term" value="F:fructose 1,6-bisphosphate 1-phosphatase activity"/>
    <property type="evidence" value="ECO:0007669"/>
    <property type="project" value="UniProtKB-EC"/>
</dbReference>